<dbReference type="PROSITE" id="PS00086">
    <property type="entry name" value="CYTOCHROME_P450"/>
    <property type="match status" value="1"/>
</dbReference>
<protein>
    <submittedName>
        <fullName evidence="10">Related to trichodiene oxygenase cytochrome P450</fullName>
    </submittedName>
</protein>
<gene>
    <name evidence="10" type="ORF">PAC_13008</name>
</gene>
<evidence type="ECO:0000256" key="9">
    <source>
        <dbReference type="SAM" id="Phobius"/>
    </source>
</evidence>
<keyword evidence="9" id="KW-0812">Transmembrane</keyword>
<dbReference type="GO" id="GO:0016705">
    <property type="term" value="F:oxidoreductase activity, acting on paired donors, with incorporation or reduction of molecular oxygen"/>
    <property type="evidence" value="ECO:0007669"/>
    <property type="project" value="InterPro"/>
</dbReference>
<dbReference type="SUPFAM" id="SSF48264">
    <property type="entry name" value="Cytochrome P450"/>
    <property type="match status" value="1"/>
</dbReference>
<dbReference type="STRING" id="576137.A0A1L7XDL2"/>
<keyword evidence="6 8" id="KW-0503">Monooxygenase</keyword>
<keyword evidence="9" id="KW-0472">Membrane</keyword>
<keyword evidence="4 8" id="KW-0560">Oxidoreductase</keyword>
<accession>A0A1L7XDL2</accession>
<keyword evidence="7 8" id="KW-0349">Heme</keyword>
<keyword evidence="9" id="KW-1133">Transmembrane helix</keyword>
<dbReference type="GO" id="GO:0020037">
    <property type="term" value="F:heme binding"/>
    <property type="evidence" value="ECO:0007669"/>
    <property type="project" value="InterPro"/>
</dbReference>
<feature type="transmembrane region" description="Helical" evidence="9">
    <location>
        <begin position="6"/>
        <end position="23"/>
    </location>
</feature>
<dbReference type="PRINTS" id="PR00385">
    <property type="entry name" value="P450"/>
</dbReference>
<dbReference type="InterPro" id="IPR001128">
    <property type="entry name" value="Cyt_P450"/>
</dbReference>
<dbReference type="PRINTS" id="PR00463">
    <property type="entry name" value="EP450I"/>
</dbReference>
<sequence>MVSNAPIVFLVPPYLSFLLFVLETSLIMKCAVFIATLLLVALGVALYRLYFSPLSHIPGPKLAAITQLYEIYYDIYLGGQFMLHFKSLHEKYGTHPQAAGELPKLRLLGPIIRINPWEVHINNPEFYDTIYTSTSYFDKVPEHVDWSDVSGSGQATASHLLHTSRRKTLNRFFSKRRITAFAPEIQVRAEKLCNRFLSEYRNTSKTLKLDFAFGCFATDIVTEYAFSKEYRYLDYPNFFAPFLETVKKAGLVMHVFQIFPIVRKVKDIKIQVDDIITGRNEGHKDASHPSIFHDILDSDLPPSEKKARRLADEAVAVVGAGFETTKGAMTITSFHVLNNPKILQTLKQELTAAWPDINSPPSLQVLEQLPYLTAVIQEGLRLLYGIAFRLPRTSNSPIVYGSYVIPPGTPFSMCQYYMHQNETIFPSPNTFDPSRWLADPVTGVMPTAPNGKLLTRYLTSFSRGTRSCLGMHLAYAELYIGLANVFRRCDLELFETTTRDVEIHSEHFLPRAHPDSKGVRVLVI</sequence>
<dbReference type="InterPro" id="IPR002401">
    <property type="entry name" value="Cyt_P450_E_grp-I"/>
</dbReference>
<evidence type="ECO:0000256" key="3">
    <source>
        <dbReference type="ARBA" id="ARBA00022723"/>
    </source>
</evidence>
<feature type="binding site" description="axial binding residue" evidence="7">
    <location>
        <position position="468"/>
    </location>
    <ligand>
        <name>heme</name>
        <dbReference type="ChEBI" id="CHEBI:30413"/>
    </ligand>
    <ligandPart>
        <name>Fe</name>
        <dbReference type="ChEBI" id="CHEBI:18248"/>
    </ligandPart>
</feature>
<name>A0A1L7XDL2_9HELO</name>
<evidence type="ECO:0000256" key="1">
    <source>
        <dbReference type="ARBA" id="ARBA00001971"/>
    </source>
</evidence>
<evidence type="ECO:0000256" key="5">
    <source>
        <dbReference type="ARBA" id="ARBA00023004"/>
    </source>
</evidence>
<evidence type="ECO:0000313" key="11">
    <source>
        <dbReference type="Proteomes" id="UP000184330"/>
    </source>
</evidence>
<dbReference type="Proteomes" id="UP000184330">
    <property type="component" value="Unassembled WGS sequence"/>
</dbReference>
<dbReference type="OrthoDB" id="3945418at2759"/>
<proteinExistence type="inferred from homology"/>
<dbReference type="AlphaFoldDB" id="A0A1L7XDL2"/>
<evidence type="ECO:0000256" key="7">
    <source>
        <dbReference type="PIRSR" id="PIRSR602401-1"/>
    </source>
</evidence>
<dbReference type="InterPro" id="IPR036396">
    <property type="entry name" value="Cyt_P450_sf"/>
</dbReference>
<dbReference type="PANTHER" id="PTHR24305:SF157">
    <property type="entry name" value="N-ACETYLTRYPTOPHAN 6-HYDROXYLASE IVOC-RELATED"/>
    <property type="match status" value="1"/>
</dbReference>
<dbReference type="CDD" id="cd11062">
    <property type="entry name" value="CYP58-like"/>
    <property type="match status" value="1"/>
</dbReference>
<comment type="similarity">
    <text evidence="2 8">Belongs to the cytochrome P450 family.</text>
</comment>
<dbReference type="InterPro" id="IPR050121">
    <property type="entry name" value="Cytochrome_P450_monoxygenase"/>
</dbReference>
<dbReference type="InterPro" id="IPR017972">
    <property type="entry name" value="Cyt_P450_CS"/>
</dbReference>
<keyword evidence="11" id="KW-1185">Reference proteome</keyword>
<keyword evidence="3 7" id="KW-0479">Metal-binding</keyword>
<evidence type="ECO:0000256" key="4">
    <source>
        <dbReference type="ARBA" id="ARBA00023002"/>
    </source>
</evidence>
<feature type="transmembrane region" description="Helical" evidence="9">
    <location>
        <begin position="30"/>
        <end position="50"/>
    </location>
</feature>
<reference evidence="10 11" key="1">
    <citation type="submission" date="2016-03" db="EMBL/GenBank/DDBJ databases">
        <authorList>
            <person name="Ploux O."/>
        </authorList>
    </citation>
    <scope>NUCLEOTIDE SEQUENCE [LARGE SCALE GENOMIC DNA]</scope>
    <source>
        <strain evidence="10 11">UAMH 11012</strain>
    </source>
</reference>
<dbReference type="GO" id="GO:0004497">
    <property type="term" value="F:monooxygenase activity"/>
    <property type="evidence" value="ECO:0007669"/>
    <property type="project" value="UniProtKB-KW"/>
</dbReference>
<evidence type="ECO:0000313" key="10">
    <source>
        <dbReference type="EMBL" id="CZR63111.1"/>
    </source>
</evidence>
<evidence type="ECO:0000256" key="2">
    <source>
        <dbReference type="ARBA" id="ARBA00010617"/>
    </source>
</evidence>
<keyword evidence="5 7" id="KW-0408">Iron</keyword>
<dbReference type="EMBL" id="FJOG01000022">
    <property type="protein sequence ID" value="CZR63111.1"/>
    <property type="molecule type" value="Genomic_DNA"/>
</dbReference>
<evidence type="ECO:0000256" key="8">
    <source>
        <dbReference type="RuleBase" id="RU000461"/>
    </source>
</evidence>
<dbReference type="PANTHER" id="PTHR24305">
    <property type="entry name" value="CYTOCHROME P450"/>
    <property type="match status" value="1"/>
</dbReference>
<evidence type="ECO:0000256" key="6">
    <source>
        <dbReference type="ARBA" id="ARBA00023033"/>
    </source>
</evidence>
<comment type="cofactor">
    <cofactor evidence="1 7">
        <name>heme</name>
        <dbReference type="ChEBI" id="CHEBI:30413"/>
    </cofactor>
</comment>
<organism evidence="10 11">
    <name type="scientific">Phialocephala subalpina</name>
    <dbReference type="NCBI Taxonomy" id="576137"/>
    <lineage>
        <taxon>Eukaryota</taxon>
        <taxon>Fungi</taxon>
        <taxon>Dikarya</taxon>
        <taxon>Ascomycota</taxon>
        <taxon>Pezizomycotina</taxon>
        <taxon>Leotiomycetes</taxon>
        <taxon>Helotiales</taxon>
        <taxon>Mollisiaceae</taxon>
        <taxon>Phialocephala</taxon>
        <taxon>Phialocephala fortinii species complex</taxon>
    </lineage>
</organism>
<dbReference type="GO" id="GO:0005506">
    <property type="term" value="F:iron ion binding"/>
    <property type="evidence" value="ECO:0007669"/>
    <property type="project" value="InterPro"/>
</dbReference>
<dbReference type="Gene3D" id="1.10.630.10">
    <property type="entry name" value="Cytochrome P450"/>
    <property type="match status" value="1"/>
</dbReference>
<dbReference type="Pfam" id="PF00067">
    <property type="entry name" value="p450"/>
    <property type="match status" value="1"/>
</dbReference>